<dbReference type="Proteomes" id="UP001302486">
    <property type="component" value="Chromosome"/>
</dbReference>
<name>A0AA97HP88_9FLAO</name>
<protein>
    <submittedName>
        <fullName evidence="1">Uncharacterized protein</fullName>
    </submittedName>
</protein>
<sequence>MYDTIKIVKYLDKLPKEAVTRVRDTFIWNNCLWKPRFNNFNEVVSYAADLKNLKLRLRGNELTITNSLQKFYMGNNYQPFTYSQVVEAVNTLNTCFGNVLLDAEVKRLAIGLVIYEVPENTFQMWQEYKTVQPQFMCNGAKVYGVHFKATNYKIKGYDKTYQVKQDTRIDIKNNVIRFEIEANSRYYNQRKDSIGVYKFSDLVDASKFKQLGEELLSVYVNIKKRKQIDFENLTPEQIKLMATYGNSFWANGLKKHHKHTHKKERQAYLKLLKTFSDSDIENDIYEKLKSQINFCLNN</sequence>
<evidence type="ECO:0000313" key="2">
    <source>
        <dbReference type="Proteomes" id="UP001302486"/>
    </source>
</evidence>
<gene>
    <name evidence="1" type="ORF">RNZ46_10255</name>
</gene>
<dbReference type="EMBL" id="CP136521">
    <property type="protein sequence ID" value="WOD42377.1"/>
    <property type="molecule type" value="Genomic_DNA"/>
</dbReference>
<keyword evidence="2" id="KW-1185">Reference proteome</keyword>
<evidence type="ECO:0000313" key="1">
    <source>
        <dbReference type="EMBL" id="WOD42377.1"/>
    </source>
</evidence>
<dbReference type="AlphaFoldDB" id="A0AA97HP88"/>
<proteinExistence type="predicted"/>
<organism evidence="1 2">
    <name type="scientific">Hwangdonia lutea</name>
    <dbReference type="NCBI Taxonomy" id="3075823"/>
    <lineage>
        <taxon>Bacteria</taxon>
        <taxon>Pseudomonadati</taxon>
        <taxon>Bacteroidota</taxon>
        <taxon>Flavobacteriia</taxon>
        <taxon>Flavobacteriales</taxon>
        <taxon>Flavobacteriaceae</taxon>
        <taxon>Hwangdonia</taxon>
    </lineage>
</organism>
<reference evidence="2" key="1">
    <citation type="submission" date="2024-06" db="EMBL/GenBank/DDBJ databases">
        <title>Hwangdonia haimaensis gen. nov., sp. nov., a member of the family Flavobacteriaceae isolated from the haima cold seep.</title>
        <authorList>
            <person name="Li J."/>
        </authorList>
    </citation>
    <scope>NUCLEOTIDE SEQUENCE [LARGE SCALE GENOMIC DNA]</scope>
    <source>
        <strain evidence="2">SCSIO 19198</strain>
    </source>
</reference>
<dbReference type="KEGG" id="hws:RNZ46_10255"/>
<accession>A0AA97HP88</accession>
<dbReference type="RefSeq" id="WP_316982110.1">
    <property type="nucleotide sequence ID" value="NZ_CP136521.1"/>
</dbReference>